<protein>
    <submittedName>
        <fullName evidence="3">Uncharacterized protein LOC125314282</fullName>
    </submittedName>
</protein>
<evidence type="ECO:0000313" key="2">
    <source>
        <dbReference type="Proteomes" id="UP000827889"/>
    </source>
</evidence>
<sequence>MNVFSGKCVEPLSPEMSVKEPSRTHGTESRNSKGVPNQLLSHSQLSSVAGATLVFMTSPKCPLQCKNLGPLPPSFPINAVTMFSFSVGCLNSMLLSRFFQISIFNPHFSAAQERIELSTEVRLFSCIREDMPIPSQNASRTWMDILESSLISFPPIQHLSTSCGINVSPPILSVQIMVTDAMVAVVDGS</sequence>
<feature type="compositionally biased region" description="Basic and acidic residues" evidence="1">
    <location>
        <begin position="17"/>
        <end position="31"/>
    </location>
</feature>
<evidence type="ECO:0000256" key="1">
    <source>
        <dbReference type="SAM" id="MobiDB-lite"/>
    </source>
</evidence>
<proteinExistence type="predicted"/>
<organism evidence="2 3">
    <name type="scientific">Rhodamnia argentea</name>
    <dbReference type="NCBI Taxonomy" id="178133"/>
    <lineage>
        <taxon>Eukaryota</taxon>
        <taxon>Viridiplantae</taxon>
        <taxon>Streptophyta</taxon>
        <taxon>Embryophyta</taxon>
        <taxon>Tracheophyta</taxon>
        <taxon>Spermatophyta</taxon>
        <taxon>Magnoliopsida</taxon>
        <taxon>eudicotyledons</taxon>
        <taxon>Gunneridae</taxon>
        <taxon>Pentapetalae</taxon>
        <taxon>rosids</taxon>
        <taxon>malvids</taxon>
        <taxon>Myrtales</taxon>
        <taxon>Myrtaceae</taxon>
        <taxon>Myrtoideae</taxon>
        <taxon>Myrteae</taxon>
        <taxon>Australasian group</taxon>
        <taxon>Rhodamnia</taxon>
    </lineage>
</organism>
<dbReference type="RefSeq" id="XP_048132192.1">
    <property type="nucleotide sequence ID" value="XM_048276235.1"/>
</dbReference>
<gene>
    <name evidence="3" type="primary">LOC125314282</name>
</gene>
<dbReference type="Proteomes" id="UP000827889">
    <property type="component" value="Chromosome 3"/>
</dbReference>
<evidence type="ECO:0000313" key="3">
    <source>
        <dbReference type="RefSeq" id="XP_048132192.1"/>
    </source>
</evidence>
<name>A0ABM3H6F6_9MYRT</name>
<keyword evidence="2" id="KW-1185">Reference proteome</keyword>
<dbReference type="GeneID" id="125314282"/>
<feature type="region of interest" description="Disordered" evidence="1">
    <location>
        <begin position="13"/>
        <end position="37"/>
    </location>
</feature>
<reference evidence="3" key="1">
    <citation type="submission" date="2025-08" db="UniProtKB">
        <authorList>
            <consortium name="RefSeq"/>
        </authorList>
    </citation>
    <scope>IDENTIFICATION</scope>
    <source>
        <tissue evidence="3">Leaf</tissue>
    </source>
</reference>
<accession>A0ABM3H6F6</accession>